<accession>A0A1I7KHB5</accession>
<feature type="compositionally biased region" description="Basic and acidic residues" evidence="1">
    <location>
        <begin position="29"/>
        <end position="45"/>
    </location>
</feature>
<protein>
    <recommendedName>
        <fullName evidence="4">Membrane-anchored ribosome-binding protein, inhibits growth in stationary phase, ElaB/YqjD/DUF883 family</fullName>
    </recommendedName>
</protein>
<proteinExistence type="predicted"/>
<dbReference type="EMBL" id="FPBP01000021">
    <property type="protein sequence ID" value="SFU96786.1"/>
    <property type="molecule type" value="Genomic_DNA"/>
</dbReference>
<dbReference type="OrthoDB" id="5772479at2"/>
<feature type="region of interest" description="Disordered" evidence="1">
    <location>
        <begin position="1"/>
        <end position="53"/>
    </location>
</feature>
<dbReference type="STRING" id="463301.SAMN04487955_1212"/>
<evidence type="ECO:0000256" key="1">
    <source>
        <dbReference type="SAM" id="MobiDB-lite"/>
    </source>
</evidence>
<organism evidence="2 3">
    <name type="scientific">Halomonas korlensis</name>
    <dbReference type="NCBI Taxonomy" id="463301"/>
    <lineage>
        <taxon>Bacteria</taxon>
        <taxon>Pseudomonadati</taxon>
        <taxon>Pseudomonadota</taxon>
        <taxon>Gammaproteobacteria</taxon>
        <taxon>Oceanospirillales</taxon>
        <taxon>Halomonadaceae</taxon>
        <taxon>Halomonas</taxon>
    </lineage>
</organism>
<dbReference type="Proteomes" id="UP000198693">
    <property type="component" value="Unassembled WGS sequence"/>
</dbReference>
<feature type="region of interest" description="Disordered" evidence="1">
    <location>
        <begin position="147"/>
        <end position="191"/>
    </location>
</feature>
<reference evidence="3" key="1">
    <citation type="submission" date="2016-10" db="EMBL/GenBank/DDBJ databases">
        <authorList>
            <person name="Varghese N."/>
            <person name="Submissions S."/>
        </authorList>
    </citation>
    <scope>NUCLEOTIDE SEQUENCE [LARGE SCALE GENOMIC DNA]</scope>
    <source>
        <strain evidence="3">CGMCC 1.6981</strain>
    </source>
</reference>
<evidence type="ECO:0000313" key="3">
    <source>
        <dbReference type="Proteomes" id="UP000198693"/>
    </source>
</evidence>
<dbReference type="RefSeq" id="WP_089797565.1">
    <property type="nucleotide sequence ID" value="NZ_FPBP01000021.1"/>
</dbReference>
<keyword evidence="3" id="KW-1185">Reference proteome</keyword>
<gene>
    <name evidence="2" type="ORF">SAMN04487955_1212</name>
</gene>
<evidence type="ECO:0008006" key="4">
    <source>
        <dbReference type="Google" id="ProtNLM"/>
    </source>
</evidence>
<sequence length="191" mass="20574">MNEHDQHRGAGTSPTPPGGSPSTPASGGTRDELKGRARESAEDVKGAAQQRAESLFDNQKSAAAEQTHKISQALHRMGDEFDQQQQTTFSRWANQLADQTDRVADQLRHQDLQRLMDSAGAYSRREPLLFMGGAIAAGFVVSRFLRSSGRHRHDATTASSSSRGAYPDMAPDAPGRTPGGVTHPGSQTPRL</sequence>
<dbReference type="Gene3D" id="1.10.437.10">
    <property type="entry name" value="Blc2-like"/>
    <property type="match status" value="1"/>
</dbReference>
<evidence type="ECO:0000313" key="2">
    <source>
        <dbReference type="EMBL" id="SFU96786.1"/>
    </source>
</evidence>
<dbReference type="InterPro" id="IPR036834">
    <property type="entry name" value="Bcl-2-like_sf"/>
</dbReference>
<name>A0A1I7KHB5_9GAMM</name>
<dbReference type="PROSITE" id="PS00019">
    <property type="entry name" value="ACTININ_1"/>
    <property type="match status" value="1"/>
</dbReference>
<dbReference type="SUPFAM" id="SSF56854">
    <property type="entry name" value="Bcl-2 inhibitors of programmed cell death"/>
    <property type="match status" value="1"/>
</dbReference>
<dbReference type="InterPro" id="IPR001589">
    <property type="entry name" value="Actinin_actin-bd_CS"/>
</dbReference>
<dbReference type="AlphaFoldDB" id="A0A1I7KHB5"/>